<organism evidence="4 5">
    <name type="scientific">Leeia aquatica</name>
    <dbReference type="NCBI Taxonomy" id="2725557"/>
    <lineage>
        <taxon>Bacteria</taxon>
        <taxon>Pseudomonadati</taxon>
        <taxon>Pseudomonadota</taxon>
        <taxon>Betaproteobacteria</taxon>
        <taxon>Neisseriales</taxon>
        <taxon>Leeiaceae</taxon>
        <taxon>Leeia</taxon>
    </lineage>
</organism>
<comment type="similarity">
    <text evidence="1 2">Belongs to the anti-sigma-factor antagonist family.</text>
</comment>
<proteinExistence type="inferred from homology"/>
<dbReference type="InterPro" id="IPR002645">
    <property type="entry name" value="STAS_dom"/>
</dbReference>
<keyword evidence="5" id="KW-1185">Reference proteome</keyword>
<dbReference type="PANTHER" id="PTHR33495:SF15">
    <property type="entry name" value="STAS DOMAIN-CONTAINING PROTEIN"/>
    <property type="match status" value="1"/>
</dbReference>
<feature type="domain" description="STAS" evidence="3">
    <location>
        <begin position="1"/>
        <end position="101"/>
    </location>
</feature>
<dbReference type="EMBL" id="JABAIM010000003">
    <property type="protein sequence ID" value="NLR76364.1"/>
    <property type="molecule type" value="Genomic_DNA"/>
</dbReference>
<dbReference type="NCBIfam" id="TIGR00377">
    <property type="entry name" value="ant_ant_sig"/>
    <property type="match status" value="1"/>
</dbReference>
<dbReference type="CDD" id="cd07043">
    <property type="entry name" value="STAS_anti-anti-sigma_factors"/>
    <property type="match status" value="1"/>
</dbReference>
<reference evidence="4 5" key="1">
    <citation type="submission" date="2020-04" db="EMBL/GenBank/DDBJ databases">
        <title>Draft genome of Leeia sp. IMCC25680.</title>
        <authorList>
            <person name="Song J."/>
            <person name="Cho J.-C."/>
        </authorList>
    </citation>
    <scope>NUCLEOTIDE SEQUENCE [LARGE SCALE GENOMIC DNA]</scope>
    <source>
        <strain evidence="4 5">IMCC25680</strain>
    </source>
</reference>
<dbReference type="Pfam" id="PF01740">
    <property type="entry name" value="STAS"/>
    <property type="match status" value="1"/>
</dbReference>
<dbReference type="Proteomes" id="UP000587991">
    <property type="component" value="Unassembled WGS sequence"/>
</dbReference>
<dbReference type="InterPro" id="IPR003658">
    <property type="entry name" value="Anti-sigma_ant"/>
</dbReference>
<name>A0A847S8Q5_9NEIS</name>
<dbReference type="GO" id="GO:0043856">
    <property type="term" value="F:anti-sigma factor antagonist activity"/>
    <property type="evidence" value="ECO:0007669"/>
    <property type="project" value="InterPro"/>
</dbReference>
<gene>
    <name evidence="4" type="ORF">HF682_14450</name>
</gene>
<dbReference type="PANTHER" id="PTHR33495">
    <property type="entry name" value="ANTI-SIGMA FACTOR ANTAGONIST TM_1081-RELATED-RELATED"/>
    <property type="match status" value="1"/>
</dbReference>
<dbReference type="Gene3D" id="3.30.750.24">
    <property type="entry name" value="STAS domain"/>
    <property type="match status" value="1"/>
</dbReference>
<sequence>MQASYTVNGAVATVTLAGRFDFNAHREFRDAIDRALAESAVRQLVLDFRAVDYIDSSALGMLMLLKEKADNNHKQVTLSHCTGSARQVLEIANFSKLFVMD</sequence>
<accession>A0A847S8Q5</accession>
<protein>
    <recommendedName>
        <fullName evidence="2">Anti-sigma factor antagonist</fullName>
    </recommendedName>
</protein>
<evidence type="ECO:0000313" key="5">
    <source>
        <dbReference type="Proteomes" id="UP000587991"/>
    </source>
</evidence>
<dbReference type="InterPro" id="IPR036513">
    <property type="entry name" value="STAS_dom_sf"/>
</dbReference>
<dbReference type="PROSITE" id="PS50801">
    <property type="entry name" value="STAS"/>
    <property type="match status" value="1"/>
</dbReference>
<dbReference type="AlphaFoldDB" id="A0A847S8Q5"/>
<evidence type="ECO:0000259" key="3">
    <source>
        <dbReference type="PROSITE" id="PS50801"/>
    </source>
</evidence>
<evidence type="ECO:0000256" key="2">
    <source>
        <dbReference type="RuleBase" id="RU003749"/>
    </source>
</evidence>
<dbReference type="SUPFAM" id="SSF52091">
    <property type="entry name" value="SpoIIaa-like"/>
    <property type="match status" value="1"/>
</dbReference>
<evidence type="ECO:0000256" key="1">
    <source>
        <dbReference type="ARBA" id="ARBA00009013"/>
    </source>
</evidence>
<comment type="caution">
    <text evidence="4">The sequence shown here is derived from an EMBL/GenBank/DDBJ whole genome shotgun (WGS) entry which is preliminary data.</text>
</comment>
<evidence type="ECO:0000313" key="4">
    <source>
        <dbReference type="EMBL" id="NLR76364.1"/>
    </source>
</evidence>